<gene>
    <name evidence="1" type="ORF">ACFP90_16940</name>
</gene>
<proteinExistence type="predicted"/>
<sequence>MVQLPSTLSDPGHYAARTLICDIGYLREAYWEGERVGLRCPAEPVEQYVQKGGKAEDTLGRKCLCNALMAGYAQVQRGGECELPLLTSGDDLAKLGNWTHGYTAGDVVKYLLGRS</sequence>
<dbReference type="RefSeq" id="WP_224612781.1">
    <property type="nucleotide sequence ID" value="NZ_JAIQXV010000035.1"/>
</dbReference>
<reference evidence="2" key="1">
    <citation type="journal article" date="2019" name="Int. J. Syst. Evol. Microbiol.">
        <title>The Global Catalogue of Microorganisms (GCM) 10K type strain sequencing project: providing services to taxonomists for standard genome sequencing and annotation.</title>
        <authorList>
            <consortium name="The Broad Institute Genomics Platform"/>
            <consortium name="The Broad Institute Genome Sequencing Center for Infectious Disease"/>
            <person name="Wu L."/>
            <person name="Ma J."/>
        </authorList>
    </citation>
    <scope>NUCLEOTIDE SEQUENCE [LARGE SCALE GENOMIC DNA]</scope>
    <source>
        <strain evidence="2">CCUG 63830</strain>
    </source>
</reference>
<evidence type="ECO:0000313" key="1">
    <source>
        <dbReference type="EMBL" id="MFC6661828.1"/>
    </source>
</evidence>
<accession>A0ABW1ZLX7</accession>
<dbReference type="EMBL" id="JBHSWB010000001">
    <property type="protein sequence ID" value="MFC6661828.1"/>
    <property type="molecule type" value="Genomic_DNA"/>
</dbReference>
<organism evidence="1 2">
    <name type="scientific">Deinococcus multiflagellatus</name>
    <dbReference type="NCBI Taxonomy" id="1656887"/>
    <lineage>
        <taxon>Bacteria</taxon>
        <taxon>Thermotogati</taxon>
        <taxon>Deinococcota</taxon>
        <taxon>Deinococci</taxon>
        <taxon>Deinococcales</taxon>
        <taxon>Deinococcaceae</taxon>
        <taxon>Deinococcus</taxon>
    </lineage>
</organism>
<dbReference type="Proteomes" id="UP001596317">
    <property type="component" value="Unassembled WGS sequence"/>
</dbReference>
<name>A0ABW1ZLX7_9DEIO</name>
<keyword evidence="2" id="KW-1185">Reference proteome</keyword>
<evidence type="ECO:0000313" key="2">
    <source>
        <dbReference type="Proteomes" id="UP001596317"/>
    </source>
</evidence>
<protein>
    <submittedName>
        <fullName evidence="1">Uncharacterized protein</fullName>
    </submittedName>
</protein>
<comment type="caution">
    <text evidence="1">The sequence shown here is derived from an EMBL/GenBank/DDBJ whole genome shotgun (WGS) entry which is preliminary data.</text>
</comment>